<proteinExistence type="predicted"/>
<dbReference type="SUPFAM" id="SSF81923">
    <property type="entry name" value="Double Clp-N motif"/>
    <property type="match status" value="2"/>
</dbReference>
<gene>
    <name evidence="3" type="ORF">GCM10017600_65020</name>
</gene>
<dbReference type="EMBL" id="BSEV01000020">
    <property type="protein sequence ID" value="GLK13091.1"/>
    <property type="molecule type" value="Genomic_DNA"/>
</dbReference>
<evidence type="ECO:0000313" key="3">
    <source>
        <dbReference type="EMBL" id="GLK13091.1"/>
    </source>
</evidence>
<dbReference type="InterPro" id="IPR036628">
    <property type="entry name" value="Clp_N_dom_sf"/>
</dbReference>
<accession>A0A9W6MGB4</accession>
<dbReference type="Gene3D" id="1.10.1780.10">
    <property type="entry name" value="Clp, N-terminal domain"/>
    <property type="match status" value="1"/>
</dbReference>
<evidence type="ECO:0000259" key="2">
    <source>
        <dbReference type="PROSITE" id="PS51903"/>
    </source>
</evidence>
<evidence type="ECO:0000256" key="1">
    <source>
        <dbReference type="PROSITE-ProRule" id="PRU01251"/>
    </source>
</evidence>
<keyword evidence="4" id="KW-1185">Reference proteome</keyword>
<organism evidence="3 4">
    <name type="scientific">Streptosporangium carneum</name>
    <dbReference type="NCBI Taxonomy" id="47481"/>
    <lineage>
        <taxon>Bacteria</taxon>
        <taxon>Bacillati</taxon>
        <taxon>Actinomycetota</taxon>
        <taxon>Actinomycetes</taxon>
        <taxon>Streptosporangiales</taxon>
        <taxon>Streptosporangiaceae</taxon>
        <taxon>Streptosporangium</taxon>
    </lineage>
</organism>
<evidence type="ECO:0000313" key="4">
    <source>
        <dbReference type="Proteomes" id="UP001143474"/>
    </source>
</evidence>
<protein>
    <recommendedName>
        <fullName evidence="2">Clp R domain-containing protein</fullName>
    </recommendedName>
</protein>
<dbReference type="Proteomes" id="UP001143474">
    <property type="component" value="Unassembled WGS sequence"/>
</dbReference>
<dbReference type="Pfam" id="PF02861">
    <property type="entry name" value="Clp_N"/>
    <property type="match status" value="2"/>
</dbReference>
<name>A0A9W6MGB4_9ACTN</name>
<dbReference type="PROSITE" id="PS51903">
    <property type="entry name" value="CLP_R"/>
    <property type="match status" value="1"/>
</dbReference>
<comment type="caution">
    <text evidence="3">The sequence shown here is derived from an EMBL/GenBank/DDBJ whole genome shotgun (WGS) entry which is preliminary data.</text>
</comment>
<dbReference type="AlphaFoldDB" id="A0A9W6MGB4"/>
<keyword evidence="1" id="KW-0677">Repeat</keyword>
<reference evidence="3" key="2">
    <citation type="submission" date="2023-01" db="EMBL/GenBank/DDBJ databases">
        <authorList>
            <person name="Sun Q."/>
            <person name="Evtushenko L."/>
        </authorList>
    </citation>
    <scope>NUCLEOTIDE SEQUENCE</scope>
    <source>
        <strain evidence="3">VKM Ac-2007</strain>
    </source>
</reference>
<reference evidence="3" key="1">
    <citation type="journal article" date="2014" name="Int. J. Syst. Evol. Microbiol.">
        <title>Complete genome sequence of Corynebacterium casei LMG S-19264T (=DSM 44701T), isolated from a smear-ripened cheese.</title>
        <authorList>
            <consortium name="US DOE Joint Genome Institute (JGI-PGF)"/>
            <person name="Walter F."/>
            <person name="Albersmeier A."/>
            <person name="Kalinowski J."/>
            <person name="Ruckert C."/>
        </authorList>
    </citation>
    <scope>NUCLEOTIDE SEQUENCE</scope>
    <source>
        <strain evidence="3">VKM Ac-2007</strain>
    </source>
</reference>
<sequence>MSAFDRYLQTIIEQGAREAQEDGSPTIEAHHLLLAIAADQESGTRRILGSAGLDRQAIRDALDREYEQSLSAAGVSLAAFDLPRPNRTLEPPARLGASARGALDRLASAFRKKDLGPVHLLLGILQAQVGTVPRALALAGVDQADLTARVRRALTDQDA</sequence>
<feature type="domain" description="Clp R" evidence="2">
    <location>
        <begin position="1"/>
        <end position="159"/>
    </location>
</feature>
<dbReference type="InterPro" id="IPR004176">
    <property type="entry name" value="Clp_R_N"/>
</dbReference>
<dbReference type="RefSeq" id="WP_271221389.1">
    <property type="nucleotide sequence ID" value="NZ_BAAAVD010000038.1"/>
</dbReference>